<dbReference type="InterPro" id="IPR003148">
    <property type="entry name" value="RCK_N"/>
</dbReference>
<evidence type="ECO:0000256" key="7">
    <source>
        <dbReference type="ARBA" id="ARBA00022989"/>
    </source>
</evidence>
<evidence type="ECO:0000313" key="17">
    <source>
        <dbReference type="Proteomes" id="UP001515480"/>
    </source>
</evidence>
<keyword evidence="7 13" id="KW-1133">Transmembrane helix</keyword>
<dbReference type="PANTHER" id="PTHR10027">
    <property type="entry name" value="CALCIUM-ACTIVATED POTASSIUM CHANNEL ALPHA CHAIN"/>
    <property type="match status" value="1"/>
</dbReference>
<feature type="transmembrane region" description="Helical" evidence="13">
    <location>
        <begin position="221"/>
        <end position="238"/>
    </location>
</feature>
<name>A0AB34JX42_PRYPA</name>
<keyword evidence="4 13" id="KW-0812">Transmembrane</keyword>
<dbReference type="InterPro" id="IPR013099">
    <property type="entry name" value="K_chnl_dom"/>
</dbReference>
<keyword evidence="17" id="KW-1185">Reference proteome</keyword>
<keyword evidence="9 13" id="KW-0472">Membrane</keyword>
<keyword evidence="2" id="KW-0813">Transport</keyword>
<gene>
    <name evidence="16" type="ORF">AB1Y20_020362</name>
</gene>
<evidence type="ECO:0000256" key="4">
    <source>
        <dbReference type="ARBA" id="ARBA00022692"/>
    </source>
</evidence>
<dbReference type="Pfam" id="PF22614">
    <property type="entry name" value="Slo-like_RCK"/>
    <property type="match status" value="2"/>
</dbReference>
<protein>
    <recommendedName>
        <fullName evidence="18">Potassium channel domain-containing protein</fullName>
    </recommendedName>
</protein>
<dbReference type="AlphaFoldDB" id="A0AB34JX42"/>
<dbReference type="SUPFAM" id="SSF81324">
    <property type="entry name" value="Voltage-gated potassium channels"/>
    <property type="match status" value="1"/>
</dbReference>
<dbReference type="Gene3D" id="3.40.50.720">
    <property type="entry name" value="NAD(P)-binding Rossmann-like Domain"/>
    <property type="match status" value="1"/>
</dbReference>
<evidence type="ECO:0000256" key="12">
    <source>
        <dbReference type="SAM" id="MobiDB-lite"/>
    </source>
</evidence>
<comment type="subcellular location">
    <subcellularLocation>
        <location evidence="1">Membrane</location>
        <topology evidence="1">Multi-pass membrane protein</topology>
    </subcellularLocation>
</comment>
<dbReference type="EMBL" id="JBGBPQ010000004">
    <property type="protein sequence ID" value="KAL1525506.1"/>
    <property type="molecule type" value="Genomic_DNA"/>
</dbReference>
<feature type="transmembrane region" description="Helical" evidence="13">
    <location>
        <begin position="71"/>
        <end position="91"/>
    </location>
</feature>
<keyword evidence="5" id="KW-0631">Potassium channel</keyword>
<keyword evidence="3" id="KW-0633">Potassium transport</keyword>
<evidence type="ECO:0000256" key="2">
    <source>
        <dbReference type="ARBA" id="ARBA00022448"/>
    </source>
</evidence>
<dbReference type="GO" id="GO:0016020">
    <property type="term" value="C:membrane"/>
    <property type="evidence" value="ECO:0007669"/>
    <property type="project" value="UniProtKB-SubCell"/>
</dbReference>
<keyword evidence="8" id="KW-0406">Ion transport</keyword>
<reference evidence="16 17" key="1">
    <citation type="journal article" date="2024" name="Science">
        <title>Giant polyketide synthase enzymes in the biosynthesis of giant marine polyether toxins.</title>
        <authorList>
            <person name="Fallon T.R."/>
            <person name="Shende V.V."/>
            <person name="Wierzbicki I.H."/>
            <person name="Pendleton A.L."/>
            <person name="Watervoot N.F."/>
            <person name="Auber R.P."/>
            <person name="Gonzalez D.J."/>
            <person name="Wisecaver J.H."/>
            <person name="Moore B.S."/>
        </authorList>
    </citation>
    <scope>NUCLEOTIDE SEQUENCE [LARGE SCALE GENOMIC DNA]</scope>
    <source>
        <strain evidence="16 17">12B1</strain>
    </source>
</reference>
<feature type="transmembrane region" description="Helical" evidence="13">
    <location>
        <begin position="198"/>
        <end position="214"/>
    </location>
</feature>
<evidence type="ECO:0008006" key="18">
    <source>
        <dbReference type="Google" id="ProtNLM"/>
    </source>
</evidence>
<dbReference type="PANTHER" id="PTHR10027:SF10">
    <property type="entry name" value="SLOWPOKE 2, ISOFORM D"/>
    <property type="match status" value="1"/>
</dbReference>
<evidence type="ECO:0000259" key="15">
    <source>
        <dbReference type="Pfam" id="PF22614"/>
    </source>
</evidence>
<feature type="transmembrane region" description="Helical" evidence="13">
    <location>
        <begin position="158"/>
        <end position="178"/>
    </location>
</feature>
<evidence type="ECO:0000256" key="9">
    <source>
        <dbReference type="ARBA" id="ARBA00023136"/>
    </source>
</evidence>
<organism evidence="16 17">
    <name type="scientific">Prymnesium parvum</name>
    <name type="common">Toxic golden alga</name>
    <dbReference type="NCBI Taxonomy" id="97485"/>
    <lineage>
        <taxon>Eukaryota</taxon>
        <taxon>Haptista</taxon>
        <taxon>Haptophyta</taxon>
        <taxon>Prymnesiophyceae</taxon>
        <taxon>Prymnesiales</taxon>
        <taxon>Prymnesiaceae</taxon>
        <taxon>Prymnesium</taxon>
    </lineage>
</organism>
<evidence type="ECO:0000256" key="1">
    <source>
        <dbReference type="ARBA" id="ARBA00004141"/>
    </source>
</evidence>
<evidence type="ECO:0000256" key="6">
    <source>
        <dbReference type="ARBA" id="ARBA00022958"/>
    </source>
</evidence>
<keyword evidence="10" id="KW-0407">Ion channel</keyword>
<evidence type="ECO:0000256" key="5">
    <source>
        <dbReference type="ARBA" id="ARBA00022826"/>
    </source>
</evidence>
<evidence type="ECO:0000313" key="16">
    <source>
        <dbReference type="EMBL" id="KAL1525506.1"/>
    </source>
</evidence>
<evidence type="ECO:0000259" key="14">
    <source>
        <dbReference type="Pfam" id="PF07885"/>
    </source>
</evidence>
<evidence type="ECO:0000256" key="10">
    <source>
        <dbReference type="ARBA" id="ARBA00023303"/>
    </source>
</evidence>
<feature type="domain" description="Potassium channel" evidence="14">
    <location>
        <begin position="169"/>
        <end position="247"/>
    </location>
</feature>
<dbReference type="InterPro" id="IPR047871">
    <property type="entry name" value="K_chnl_Slo-like"/>
</dbReference>
<keyword evidence="6" id="KW-0630">Potassium</keyword>
<comment type="caution">
    <text evidence="16">The sequence shown here is derived from an EMBL/GenBank/DDBJ whole genome shotgun (WGS) entry which is preliminary data.</text>
</comment>
<dbReference type="Gene3D" id="1.10.287.70">
    <property type="match status" value="1"/>
</dbReference>
<dbReference type="Proteomes" id="UP001515480">
    <property type="component" value="Unassembled WGS sequence"/>
</dbReference>
<evidence type="ECO:0000256" key="13">
    <source>
        <dbReference type="SAM" id="Phobius"/>
    </source>
</evidence>
<evidence type="ECO:0000256" key="11">
    <source>
        <dbReference type="ARBA" id="ARBA00034430"/>
    </source>
</evidence>
<evidence type="ECO:0000256" key="8">
    <source>
        <dbReference type="ARBA" id="ARBA00023065"/>
    </source>
</evidence>
<dbReference type="GO" id="GO:0005267">
    <property type="term" value="F:potassium channel activity"/>
    <property type="evidence" value="ECO:0007669"/>
    <property type="project" value="UniProtKB-KW"/>
</dbReference>
<feature type="domain" description="RCK N-terminal" evidence="15">
    <location>
        <begin position="744"/>
        <end position="853"/>
    </location>
</feature>
<proteinExistence type="predicted"/>
<dbReference type="Pfam" id="PF07885">
    <property type="entry name" value="Ion_trans_2"/>
    <property type="match status" value="1"/>
</dbReference>
<feature type="domain" description="RCK N-terminal" evidence="15">
    <location>
        <begin position="336"/>
        <end position="422"/>
    </location>
</feature>
<comment type="catalytic activity">
    <reaction evidence="11">
        <text>K(+)(in) = K(+)(out)</text>
        <dbReference type="Rhea" id="RHEA:29463"/>
        <dbReference type="ChEBI" id="CHEBI:29103"/>
    </reaction>
</comment>
<evidence type="ECO:0000256" key="3">
    <source>
        <dbReference type="ARBA" id="ARBA00022538"/>
    </source>
</evidence>
<accession>A0AB34JX42</accession>
<sequence>MMEPPRVPKNLSAQDSVREGQSVKVQARKYGVGKDYTLLRKFSEAFDTFLTLLSCTIYVVETYLFNQDEALFYVWVTEITISACLLALYVFRVCCSSEPLRTMLSVSGMLDLVTSMPVLVTMLLDPSLRAVSVLRVLRVLRTFTLASDLVIQPVAKQALVVALTTLSVVYIAACLFPLLDSDPEDDRRPYEAFPFHDSLYFVIITITTVGYGDITPQSTPARLAALLMVATTFVLLPWQTSKLIEVFSFRDPFAISYTSSSRRPHVVLVCTRGLSVTSLTDLAAQTESLRCFTYAAPLHHAHSLLITEPEAFLLVAQLRLLPDSRKGMAKPGIELQLVVLSSTPPCPLTRAVLAKQQEPRRLHWLVGSALSRQDLMRADASNALAAFVISYNDDSDRAAADERAVVDSISLNRWLPSLPMMVRLGRHTHAWQLRHRGVPVLEGSTLMSTVLALSCMCPGVGTLLAMLLQSSMERSVWLEGIQQYTFGGDGERKERFAPWLRNFADSGLSQRLHQLPLGLAFPSLVGETPRVACAMAYHNTDSILLARWNGSNLTPMLASETPMDSNEQIIFLSRVVTADASIETTKKAMRRHIKQILKTARSAGAQLLSARGTSSISSNHISPFSSAYSPATTEKAGVALKQWLSTRVRGRTVDLPRVTSEVPVWKQWRSLKKTHTPLLGEEPYDSSSSDTENHPPMVSKVPSGGFKASANMLHTVSDHRCSTSSSPSEEMTMHAPPPPAEGLTGHIIVCGLGPHRDALLDFVTPLRSKARFASASDCPAVLVLQPEPPSAEAWRLARKLGSIYFFRGSCTDRKDLRAAGAVRARCIAIAPAPVQDGTQYDDATSVLAHFHLASWTALRAPSVLQLLHSSSLELLPSMDAELEPSTHPDMPLDAVSRSTHPHGIQLEPQANPTLSPYFASGRVVPPWLADFAFCRMLELTRLLDFLELLIIGDDGWCLVLESIPKGLHGKSYGHVVRFLIEQHCALPLGVLHCNDDDTGPPEVVLPNPPAWFKMGSEDMLFLFKRTPTKSEDTQ</sequence>
<feature type="region of interest" description="Disordered" evidence="12">
    <location>
        <begin position="677"/>
        <end position="696"/>
    </location>
</feature>